<name>A0ABR1F738_9ASCO</name>
<dbReference type="Pfam" id="PF00620">
    <property type="entry name" value="RhoGAP"/>
    <property type="match status" value="1"/>
</dbReference>
<dbReference type="GeneID" id="90039977"/>
<feature type="compositionally biased region" description="Acidic residues" evidence="2">
    <location>
        <begin position="211"/>
        <end position="227"/>
    </location>
</feature>
<feature type="region of interest" description="Disordered" evidence="2">
    <location>
        <begin position="719"/>
        <end position="859"/>
    </location>
</feature>
<keyword evidence="1" id="KW-0175">Coiled coil</keyword>
<dbReference type="Pfam" id="PF00610">
    <property type="entry name" value="DEP"/>
    <property type="match status" value="1"/>
</dbReference>
<dbReference type="PANTHER" id="PTHR23065:SF17">
    <property type="entry name" value="RHO-GTPASE-ACTIVATING PROTEIN RGD2"/>
    <property type="match status" value="1"/>
</dbReference>
<dbReference type="InterPro" id="IPR008936">
    <property type="entry name" value="Rho_GTPase_activation_prot"/>
</dbReference>
<dbReference type="InterPro" id="IPR031160">
    <property type="entry name" value="F_BAR_dom"/>
</dbReference>
<dbReference type="SMART" id="SM00324">
    <property type="entry name" value="RhoGAP"/>
    <property type="match status" value="1"/>
</dbReference>
<feature type="compositionally biased region" description="Basic and acidic residues" evidence="2">
    <location>
        <begin position="719"/>
        <end position="756"/>
    </location>
</feature>
<evidence type="ECO:0000259" key="3">
    <source>
        <dbReference type="PROSITE" id="PS50238"/>
    </source>
</evidence>
<proteinExistence type="predicted"/>
<keyword evidence="6" id="KW-1185">Reference proteome</keyword>
<feature type="region of interest" description="Disordered" evidence="2">
    <location>
        <begin position="166"/>
        <end position="227"/>
    </location>
</feature>
<feature type="compositionally biased region" description="Low complexity" evidence="2">
    <location>
        <begin position="170"/>
        <end position="184"/>
    </location>
</feature>
<evidence type="ECO:0000256" key="2">
    <source>
        <dbReference type="SAM" id="MobiDB-lite"/>
    </source>
</evidence>
<dbReference type="EMBL" id="JBBJBU010000004">
    <property type="protein sequence ID" value="KAK7205661.1"/>
    <property type="molecule type" value="Genomic_DNA"/>
</dbReference>
<evidence type="ECO:0008006" key="7">
    <source>
        <dbReference type="Google" id="ProtNLM"/>
    </source>
</evidence>
<sequence length="881" mass="98313">MTSSNKTFGGSFWTPDYKTGVNALHNKMIQGFYENNEISSLLAAFMTAEESYGISLQEVDERAAPRAQGFGRDDGASLRKAYEGMVNTISSKGQSHIRIAQDIRNMALEPFARWAVDHETKVKQTYYREMRGIKQVENLKADVNKCARVYRTKNEALQSFKSTNIVSQNPIAPSPSSSTTSIPSVKIVPPSDENTRTSLPRRSTGTSSVDGDAEDDEAEEQELEETVEEEVFYEIGDRSFSAERMAAMLQQMLDEIPQAEFKARFYGQYKNVMSGDNVVEWITGSMKVKASTAEDIGQDLIDAGFMKQVAAIGNTFLNSSKTHYAWRPKAYEVAGRVDPGSLNRTSTFGESILTNVINAATGTTTLSGDPIPENETPYERVVREEHLADEKYKAAVVRLDNGRCELEEGLLRYFQLMESYETARLEQIKHILNVFSISVANIMPQMRKLIDELSLYHETIQPEKDLRYLIESYKTGLFAPHVTVYENALMSNDSQQTFGIRLEDKFIDEKSVPKIITRTLQYLDTVYANSPSNMDVQDTWLVNVSLKEVHDLRRLINTGKPLTDDEYRTIFETFPAPVVAAVLKLYFYELPRSLIDPSLYDALKDYYSRRTPEVEAEGSAEQVIIGPLSTILVKLPESNAVTLKAITKHLQRLIKVTMEHAQANGSNAGEEFELKLAHEMSRVLIRPLVDTPLTVDDRFGYRFLLDLFHHGRPIMDNARRARSADVSRRQQVEERNRQMLQARGRDSPDAKLENGKSRNRLASPTPGHNRVPSVKLVLTPSSRKRASSNVSSPSAAVAAASESAPAEAGEADEASDTLKATPDDAGVEDDEGEEANHRASISSSFSQGRSLVGEESGLGDVEEAAHKLEGVTLVDRPMDDF</sequence>
<evidence type="ECO:0000256" key="1">
    <source>
        <dbReference type="PROSITE-ProRule" id="PRU01077"/>
    </source>
</evidence>
<feature type="domain" description="F-BAR" evidence="4">
    <location>
        <begin position="6"/>
        <end position="465"/>
    </location>
</feature>
<feature type="compositionally biased region" description="Low complexity" evidence="2">
    <location>
        <begin position="787"/>
        <end position="808"/>
    </location>
</feature>
<accession>A0ABR1F738</accession>
<dbReference type="PANTHER" id="PTHR23065">
    <property type="entry name" value="PROLINE-SERINE-THREONINE PHOSPHATASE INTERACTING PROTEIN 1"/>
    <property type="match status" value="1"/>
</dbReference>
<dbReference type="Pfam" id="PF00611">
    <property type="entry name" value="FCH"/>
    <property type="match status" value="1"/>
</dbReference>
<dbReference type="PROSITE" id="PS51741">
    <property type="entry name" value="F_BAR"/>
    <property type="match status" value="1"/>
</dbReference>
<protein>
    <recommendedName>
        <fullName evidence="7">Rho-GAP domain-containing protein</fullName>
    </recommendedName>
</protein>
<dbReference type="Gene3D" id="1.10.555.10">
    <property type="entry name" value="Rho GTPase activation protein"/>
    <property type="match status" value="1"/>
</dbReference>
<dbReference type="InterPro" id="IPR036390">
    <property type="entry name" value="WH_DNA-bd_sf"/>
</dbReference>
<dbReference type="InterPro" id="IPR000591">
    <property type="entry name" value="DEP_dom"/>
</dbReference>
<reference evidence="5 6" key="1">
    <citation type="submission" date="2024-03" db="EMBL/GenBank/DDBJ databases">
        <title>Genome-scale model development and genomic sequencing of the oleaginous clade Lipomyces.</title>
        <authorList>
            <consortium name="Lawrence Berkeley National Laboratory"/>
            <person name="Czajka J.J."/>
            <person name="Han Y."/>
            <person name="Kim J."/>
            <person name="Mondo S.J."/>
            <person name="Hofstad B.A."/>
            <person name="Robles A."/>
            <person name="Haridas S."/>
            <person name="Riley R."/>
            <person name="LaButti K."/>
            <person name="Pangilinan J."/>
            <person name="Andreopoulos W."/>
            <person name="Lipzen A."/>
            <person name="Yan J."/>
            <person name="Wang M."/>
            <person name="Ng V."/>
            <person name="Grigoriev I.V."/>
            <person name="Spatafora J.W."/>
            <person name="Magnuson J.K."/>
            <person name="Baker S.E."/>
            <person name="Pomraning K.R."/>
        </authorList>
    </citation>
    <scope>NUCLEOTIDE SEQUENCE [LARGE SCALE GENOMIC DNA]</scope>
    <source>
        <strain evidence="5 6">Phaff 52-87</strain>
    </source>
</reference>
<dbReference type="Gene3D" id="1.20.1270.60">
    <property type="entry name" value="Arfaptin homology (AH) domain/BAR domain"/>
    <property type="match status" value="2"/>
</dbReference>
<feature type="domain" description="Rho-GAP" evidence="3">
    <location>
        <begin position="500"/>
        <end position="715"/>
    </location>
</feature>
<dbReference type="Gene3D" id="1.10.10.10">
    <property type="entry name" value="Winged helix-like DNA-binding domain superfamily/Winged helix DNA-binding domain"/>
    <property type="match status" value="1"/>
</dbReference>
<dbReference type="SMART" id="SM00055">
    <property type="entry name" value="FCH"/>
    <property type="match status" value="1"/>
</dbReference>
<evidence type="ECO:0000313" key="6">
    <source>
        <dbReference type="Proteomes" id="UP001498771"/>
    </source>
</evidence>
<dbReference type="PROSITE" id="PS50238">
    <property type="entry name" value="RHOGAP"/>
    <property type="match status" value="1"/>
</dbReference>
<dbReference type="Proteomes" id="UP001498771">
    <property type="component" value="Unassembled WGS sequence"/>
</dbReference>
<dbReference type="SUPFAM" id="SSF48350">
    <property type="entry name" value="GTPase activation domain, GAP"/>
    <property type="match status" value="1"/>
</dbReference>
<dbReference type="SUPFAM" id="SSF103657">
    <property type="entry name" value="BAR/IMD domain-like"/>
    <property type="match status" value="1"/>
</dbReference>
<evidence type="ECO:0000259" key="4">
    <source>
        <dbReference type="PROSITE" id="PS51741"/>
    </source>
</evidence>
<evidence type="ECO:0000313" key="5">
    <source>
        <dbReference type="EMBL" id="KAK7205661.1"/>
    </source>
</evidence>
<dbReference type="InterPro" id="IPR036388">
    <property type="entry name" value="WH-like_DNA-bd_sf"/>
</dbReference>
<feature type="compositionally biased region" description="Polar residues" evidence="2">
    <location>
        <begin position="196"/>
        <end position="208"/>
    </location>
</feature>
<feature type="compositionally biased region" description="Polar residues" evidence="2">
    <location>
        <begin position="839"/>
        <end position="849"/>
    </location>
</feature>
<dbReference type="RefSeq" id="XP_064768694.1">
    <property type="nucleotide sequence ID" value="XM_064914465.1"/>
</dbReference>
<dbReference type="SUPFAM" id="SSF46785">
    <property type="entry name" value="Winged helix' DNA-binding domain"/>
    <property type="match status" value="1"/>
</dbReference>
<comment type="caution">
    <text evidence="5">The sequence shown here is derived from an EMBL/GenBank/DDBJ whole genome shotgun (WGS) entry which is preliminary data.</text>
</comment>
<gene>
    <name evidence="5" type="ORF">BZA70DRAFT_294753</name>
</gene>
<dbReference type="InterPro" id="IPR027267">
    <property type="entry name" value="AH/BAR_dom_sf"/>
</dbReference>
<dbReference type="InterPro" id="IPR001060">
    <property type="entry name" value="FCH_dom"/>
</dbReference>
<dbReference type="InterPro" id="IPR000198">
    <property type="entry name" value="RhoGAP_dom"/>
</dbReference>
<organism evidence="5 6">
    <name type="scientific">Myxozyma melibiosi</name>
    <dbReference type="NCBI Taxonomy" id="54550"/>
    <lineage>
        <taxon>Eukaryota</taxon>
        <taxon>Fungi</taxon>
        <taxon>Dikarya</taxon>
        <taxon>Ascomycota</taxon>
        <taxon>Saccharomycotina</taxon>
        <taxon>Lipomycetes</taxon>
        <taxon>Lipomycetales</taxon>
        <taxon>Lipomycetaceae</taxon>
        <taxon>Myxozyma</taxon>
    </lineage>
</organism>